<reference evidence="12" key="2">
    <citation type="submission" date="2021-01" db="EMBL/GenBank/DDBJ databases">
        <authorList>
            <person name="Schikora-Tamarit M.A."/>
        </authorList>
    </citation>
    <scope>NUCLEOTIDE SEQUENCE</scope>
    <source>
        <strain evidence="12">CBS6075</strain>
    </source>
</reference>
<dbReference type="GO" id="GO:0000272">
    <property type="term" value="P:polysaccharide catabolic process"/>
    <property type="evidence" value="ECO:0007669"/>
    <property type="project" value="UniProtKB-KW"/>
</dbReference>
<evidence type="ECO:0000256" key="1">
    <source>
        <dbReference type="ARBA" id="ARBA00001863"/>
    </source>
</evidence>
<evidence type="ECO:0000313" key="13">
    <source>
        <dbReference type="Proteomes" id="UP000769157"/>
    </source>
</evidence>
<evidence type="ECO:0000256" key="7">
    <source>
        <dbReference type="ARBA" id="ARBA00023326"/>
    </source>
</evidence>
<dbReference type="EC" id="3.2.1.3" evidence="3"/>
<reference evidence="12" key="1">
    <citation type="journal article" date="2021" name="Open Biol.">
        <title>Shared evolutionary footprints suggest mitochondrial oxidative damage underlies multiple complex I losses in fungi.</title>
        <authorList>
            <person name="Schikora-Tamarit M.A."/>
            <person name="Marcet-Houben M."/>
            <person name="Nosek J."/>
            <person name="Gabaldon T."/>
        </authorList>
    </citation>
    <scope>NUCLEOTIDE SEQUENCE</scope>
    <source>
        <strain evidence="12">CBS6075</strain>
    </source>
</reference>
<dbReference type="OrthoDB" id="6123450at2759"/>
<evidence type="ECO:0000256" key="3">
    <source>
        <dbReference type="ARBA" id="ARBA00012593"/>
    </source>
</evidence>
<keyword evidence="10" id="KW-0732">Signal</keyword>
<evidence type="ECO:0000313" key="12">
    <source>
        <dbReference type="EMBL" id="KAH3661583.1"/>
    </source>
</evidence>
<feature type="signal peptide" evidence="10">
    <location>
        <begin position="1"/>
        <end position="21"/>
    </location>
</feature>
<dbReference type="InterPro" id="IPR000165">
    <property type="entry name" value="Glucoamylase"/>
</dbReference>
<dbReference type="Pfam" id="PF00723">
    <property type="entry name" value="Glyco_hydro_15"/>
    <property type="match status" value="1"/>
</dbReference>
<feature type="domain" description="GH15-like" evidence="11">
    <location>
        <begin position="117"/>
        <end position="559"/>
    </location>
</feature>
<dbReference type="EMBL" id="JAEUBE010000439">
    <property type="protein sequence ID" value="KAH3661583.1"/>
    <property type="molecule type" value="Genomic_DNA"/>
</dbReference>
<evidence type="ECO:0000256" key="8">
    <source>
        <dbReference type="ARBA" id="ARBA00033442"/>
    </source>
</evidence>
<dbReference type="InterPro" id="IPR011613">
    <property type="entry name" value="GH15-like"/>
</dbReference>
<dbReference type="GeneID" id="70238395"/>
<comment type="caution">
    <text evidence="12">The sequence shown here is derived from an EMBL/GenBank/DDBJ whole genome shotgun (WGS) entry which is preliminary data.</text>
</comment>
<dbReference type="Proteomes" id="UP000769157">
    <property type="component" value="Unassembled WGS sequence"/>
</dbReference>
<dbReference type="SUPFAM" id="SSF48208">
    <property type="entry name" value="Six-hairpin glycosidases"/>
    <property type="match status" value="1"/>
</dbReference>
<dbReference type="PRINTS" id="PR00736">
    <property type="entry name" value="GLHYDRLASE15"/>
</dbReference>
<proteinExistence type="inferred from homology"/>
<sequence>MNKKTILSVIISLTSIQSSEAAPISWEKVPIVNGQQLPCFAVDGSAWFPAITKHSPTQITTFFNNEPKSKSGRLNNIFGNLISAVKTVSDGVSPSESLPKTEFEVWLDAQKEISFKGMLNNIGGYSEIDELKGAIPGVVIASPSKFRPNYLYQWVRDGAITINSLVEYLDDAQFQDSEYNLQFLIESYIVNSKVLQRLSNPSGSFDDLEGLGEPKFEIDSTPFKDNWGRPQRDGPGLRVITISNYLSLLKKYNKGLQLQDKLVDEKTIYFDIVRPDLLYIMKSWNKNGFDLWEEVNALHLFTSLTQLKALKLGLQLASLYDDDSFYDKLSVSFNALRFYISVDSGYRFSSIPYLIETPALLLQGKRTGLDISSILAVIRSHDLETDSGDELDIPFPVDDAAVLNTLAALVNDMKYRYPINHKRLGISSGFALGRYPEDIYDGYGTSEGNPWFIATATASELVYKYIYNLYKYQKDLIIPIEQKRLFESITNMKIEGETVVPYGSKAFSESAASLLNYADAFMDVIREHVDSEGHMSEQFNKYSGYMEGAEDLTWSYSSFWSSIRWRAKSIKIMRDKDRSFH</sequence>
<keyword evidence="13" id="KW-1185">Reference proteome</keyword>
<dbReference type="InterPro" id="IPR012341">
    <property type="entry name" value="6hp_glycosidase-like_sf"/>
</dbReference>
<dbReference type="PANTHER" id="PTHR31616">
    <property type="entry name" value="TREHALASE"/>
    <property type="match status" value="1"/>
</dbReference>
<dbReference type="InterPro" id="IPR008928">
    <property type="entry name" value="6-hairpin_glycosidase_sf"/>
</dbReference>
<protein>
    <recommendedName>
        <fullName evidence="3">glucan 1,4-alpha-glucosidase</fullName>
        <ecNumber evidence="3">3.2.1.3</ecNumber>
    </recommendedName>
    <alternativeName>
        <fullName evidence="9">1,4-alpha-D-glucan glucohydrolase</fullName>
    </alternativeName>
    <alternativeName>
        <fullName evidence="8">Glucan 1,4-alpha-glucosidase</fullName>
    </alternativeName>
</protein>
<organism evidence="12 13">
    <name type="scientific">Ogataea philodendri</name>
    <dbReference type="NCBI Taxonomy" id="1378263"/>
    <lineage>
        <taxon>Eukaryota</taxon>
        <taxon>Fungi</taxon>
        <taxon>Dikarya</taxon>
        <taxon>Ascomycota</taxon>
        <taxon>Saccharomycotina</taxon>
        <taxon>Pichiomycetes</taxon>
        <taxon>Pichiales</taxon>
        <taxon>Pichiaceae</taxon>
        <taxon>Ogataea</taxon>
    </lineage>
</organism>
<evidence type="ECO:0000259" key="11">
    <source>
        <dbReference type="Pfam" id="PF00723"/>
    </source>
</evidence>
<evidence type="ECO:0000256" key="2">
    <source>
        <dbReference type="ARBA" id="ARBA00006188"/>
    </source>
</evidence>
<feature type="chain" id="PRO_5040502318" description="glucan 1,4-alpha-glucosidase" evidence="10">
    <location>
        <begin position="22"/>
        <end position="581"/>
    </location>
</feature>
<name>A0A9P8NWI6_9ASCO</name>
<dbReference type="GO" id="GO:0000324">
    <property type="term" value="C:fungal-type vacuole"/>
    <property type="evidence" value="ECO:0007669"/>
    <property type="project" value="TreeGrafter"/>
</dbReference>
<keyword evidence="6" id="KW-0326">Glycosidase</keyword>
<gene>
    <name evidence="12" type="ORF">OGAPHI_006431</name>
</gene>
<dbReference type="PANTHER" id="PTHR31616:SF9">
    <property type="entry name" value="GLUCOAMYLASE, INTRACELLULAR SPORULATION-SPECIFIC"/>
    <property type="match status" value="1"/>
</dbReference>
<comment type="catalytic activity">
    <reaction evidence="1">
        <text>Hydrolysis of terminal (1-&gt;4)-linked alpha-D-glucose residues successively from non-reducing ends of the chains with release of beta-D-glucose.</text>
        <dbReference type="EC" id="3.2.1.3"/>
    </reaction>
</comment>
<evidence type="ECO:0000256" key="9">
    <source>
        <dbReference type="ARBA" id="ARBA00033473"/>
    </source>
</evidence>
<evidence type="ECO:0000256" key="4">
    <source>
        <dbReference type="ARBA" id="ARBA00022801"/>
    </source>
</evidence>
<dbReference type="Gene3D" id="1.50.10.10">
    <property type="match status" value="1"/>
</dbReference>
<dbReference type="RefSeq" id="XP_046058696.1">
    <property type="nucleotide sequence ID" value="XM_046207718.1"/>
</dbReference>
<keyword evidence="7" id="KW-0624">Polysaccharide degradation</keyword>
<accession>A0A9P8NWI6</accession>
<dbReference type="GO" id="GO:0004339">
    <property type="term" value="F:glucan 1,4-alpha-glucosidase activity"/>
    <property type="evidence" value="ECO:0007669"/>
    <property type="project" value="UniProtKB-EC"/>
</dbReference>
<comment type="similarity">
    <text evidence="2">Belongs to the glycosyl hydrolase 15 family.</text>
</comment>
<keyword evidence="5" id="KW-0119">Carbohydrate metabolism</keyword>
<evidence type="ECO:0000256" key="6">
    <source>
        <dbReference type="ARBA" id="ARBA00023295"/>
    </source>
</evidence>
<keyword evidence="4" id="KW-0378">Hydrolase</keyword>
<evidence type="ECO:0000256" key="5">
    <source>
        <dbReference type="ARBA" id="ARBA00023277"/>
    </source>
</evidence>
<evidence type="ECO:0000256" key="10">
    <source>
        <dbReference type="SAM" id="SignalP"/>
    </source>
</evidence>
<dbReference type="AlphaFoldDB" id="A0A9P8NWI6"/>